<keyword evidence="2" id="KW-1185">Reference proteome</keyword>
<dbReference type="Proteomes" id="UP000000987">
    <property type="component" value="Segment"/>
</dbReference>
<protein>
    <submittedName>
        <fullName evidence="1">ORF080</fullName>
    </submittedName>
</protein>
<dbReference type="EMBL" id="AY954958">
    <property type="protein sequence ID" value="AAX91325.1"/>
    <property type="molecule type" value="Genomic_DNA"/>
</dbReference>
<evidence type="ECO:0000313" key="1">
    <source>
        <dbReference type="EMBL" id="AAX91325.1"/>
    </source>
</evidence>
<accession>Q4ZCC2</accession>
<proteinExistence type="predicted"/>
<organism evidence="1 2">
    <name type="scientific">Staphylococcus phage 37</name>
    <dbReference type="NCBI Taxonomy" id="2936813"/>
    <lineage>
        <taxon>Viruses</taxon>
        <taxon>Duplodnaviria</taxon>
        <taxon>Heunggongvirae</taxon>
        <taxon>Uroviricota</taxon>
        <taxon>Caudoviricetes</taxon>
        <taxon>Azeredovirinae</taxon>
        <taxon>Phietavirus</taxon>
        <taxon>Phietavirus pv37</taxon>
    </lineage>
</organism>
<evidence type="ECO:0000313" key="2">
    <source>
        <dbReference type="Proteomes" id="UP000000987"/>
    </source>
</evidence>
<reference evidence="1 2" key="1">
    <citation type="journal article" date="2005" name="Proc. Natl. Acad. Sci. U.S.A.">
        <title>The complete genomes and proteomes of 27 Staphylococcus aureus bacteriophages.</title>
        <authorList>
            <person name="Kwan T."/>
            <person name="Liu J."/>
            <person name="Dubow M."/>
            <person name="Gros P."/>
            <person name="Pelletier J."/>
        </authorList>
    </citation>
    <scope>NUCLEOTIDE SEQUENCE</scope>
</reference>
<name>Q4ZCC2_9CAUD</name>
<sequence>MKHYFCIITPATRLKVISMWATCERTDSSYHNRLITVRKPRLFFHIVSTITIASPRSCDRFCRVA</sequence>